<evidence type="ECO:0000313" key="2">
    <source>
        <dbReference type="EMBL" id="KUI14490.1"/>
    </source>
</evidence>
<name>A0A101A616_9MYCO</name>
<dbReference type="GO" id="GO:0046872">
    <property type="term" value="F:metal ion binding"/>
    <property type="evidence" value="ECO:0007669"/>
    <property type="project" value="UniProtKB-KW"/>
</dbReference>
<accession>A0A101A616</accession>
<dbReference type="PANTHER" id="PTHR43048">
    <property type="entry name" value="METHYLMALONYL-COA EPIMERASE"/>
    <property type="match status" value="1"/>
</dbReference>
<dbReference type="Pfam" id="PF13669">
    <property type="entry name" value="Glyoxalase_4"/>
    <property type="match status" value="1"/>
</dbReference>
<dbReference type="SUPFAM" id="SSF54593">
    <property type="entry name" value="Glyoxalase/Bleomycin resistance protein/Dihydroxybiphenyl dioxygenase"/>
    <property type="match status" value="1"/>
</dbReference>
<evidence type="ECO:0000313" key="3">
    <source>
        <dbReference type="Proteomes" id="UP000053707"/>
    </source>
</evidence>
<proteinExistence type="predicted"/>
<sequence length="176" mass="19158">MTILPGHIRQVGYVVTDIDRAIASWLELGVGPWFVMRNLTLSARYRGEPCEITQSLALANSGDMQMELIQQHSEGPSVFSEFLDAHGEGFHQFAYWASDFDATMEALEAAGWPVVWSGGEDVGTRFAYVEPPGGPGHIAQIIEIMELTEITSGMAAFVRDAAANWDGSDPIRVLGG</sequence>
<organism evidence="2 3">
    <name type="scientific">Mycobacterium lehmannii</name>
    <dbReference type="NCBI Taxonomy" id="2048550"/>
    <lineage>
        <taxon>Bacteria</taxon>
        <taxon>Bacillati</taxon>
        <taxon>Actinomycetota</taxon>
        <taxon>Actinomycetes</taxon>
        <taxon>Mycobacteriales</taxon>
        <taxon>Mycobacteriaceae</taxon>
        <taxon>Mycobacterium</taxon>
    </lineage>
</organism>
<dbReference type="InterPro" id="IPR051785">
    <property type="entry name" value="MMCE/EMCE_epimerase"/>
</dbReference>
<dbReference type="GO" id="GO:0004493">
    <property type="term" value="F:methylmalonyl-CoA epimerase activity"/>
    <property type="evidence" value="ECO:0007669"/>
    <property type="project" value="TreeGrafter"/>
</dbReference>
<dbReference type="GO" id="GO:0046491">
    <property type="term" value="P:L-methylmalonyl-CoA metabolic process"/>
    <property type="evidence" value="ECO:0007669"/>
    <property type="project" value="TreeGrafter"/>
</dbReference>
<keyword evidence="3" id="KW-1185">Reference proteome</keyword>
<dbReference type="EMBL" id="LQIR01000023">
    <property type="protein sequence ID" value="KUI14490.1"/>
    <property type="molecule type" value="Genomic_DNA"/>
</dbReference>
<dbReference type="AlphaFoldDB" id="A0A101A616"/>
<gene>
    <name evidence="2" type="ORF">AU192_14845</name>
</gene>
<dbReference type="PANTHER" id="PTHR43048:SF3">
    <property type="entry name" value="METHYLMALONYL-COA EPIMERASE, MITOCHONDRIAL"/>
    <property type="match status" value="1"/>
</dbReference>
<evidence type="ECO:0000256" key="1">
    <source>
        <dbReference type="ARBA" id="ARBA00022723"/>
    </source>
</evidence>
<dbReference type="Gene3D" id="3.10.180.10">
    <property type="entry name" value="2,3-Dihydroxybiphenyl 1,2-Dioxygenase, domain 1"/>
    <property type="match status" value="1"/>
</dbReference>
<reference evidence="2 3" key="1">
    <citation type="submission" date="2016-01" db="EMBL/GenBank/DDBJ databases">
        <authorList>
            <consortium name="TB Trials Study Group"/>
            <person name="Sutton G."/>
            <person name="Brinkac L."/>
            <person name="Sanka R."/>
            <person name="Adams M."/>
            <person name="Lau E.L."/>
            <person name="Macaden R."/>
            <person name="Grewal H.M.S."/>
        </authorList>
    </citation>
    <scope>NUCLEOTIDE SEQUENCE [LARGE SCALE GENOMIC DNA]</scope>
    <source>
        <strain evidence="2 3">IS-1744</strain>
    </source>
</reference>
<dbReference type="InterPro" id="IPR029068">
    <property type="entry name" value="Glyas_Bleomycin-R_OHBP_Dase"/>
</dbReference>
<dbReference type="Proteomes" id="UP000053707">
    <property type="component" value="Unassembled WGS sequence"/>
</dbReference>
<dbReference type="RefSeq" id="WP_064396985.1">
    <property type="nucleotide sequence ID" value="NZ_LQIR01000023.1"/>
</dbReference>
<comment type="caution">
    <text evidence="2">The sequence shown here is derived from an EMBL/GenBank/DDBJ whole genome shotgun (WGS) entry which is preliminary data.</text>
</comment>
<protein>
    <submittedName>
        <fullName evidence="2">Glyoxalase</fullName>
    </submittedName>
</protein>
<keyword evidence="1" id="KW-0479">Metal-binding</keyword>